<feature type="active site" description="Charge relay system" evidence="14">
    <location>
        <position position="209"/>
    </location>
</feature>
<gene>
    <name evidence="18" type="ORF">DHM44_01735</name>
</gene>
<dbReference type="Pfam" id="PF13180">
    <property type="entry name" value="PDZ_2"/>
    <property type="match status" value="2"/>
</dbReference>
<evidence type="ECO:0000313" key="18">
    <source>
        <dbReference type="EMBL" id="HCW92382.1"/>
    </source>
</evidence>
<dbReference type="SUPFAM" id="SSF50156">
    <property type="entry name" value="PDZ domain-like"/>
    <property type="match status" value="2"/>
</dbReference>
<accession>A0A3D5QB33</accession>
<feature type="signal peptide" evidence="16">
    <location>
        <begin position="1"/>
        <end position="25"/>
    </location>
</feature>
<reference evidence="18 19" key="1">
    <citation type="journal article" date="2018" name="Nat. Biotechnol.">
        <title>A standardized bacterial taxonomy based on genome phylogeny substantially revises the tree of life.</title>
        <authorList>
            <person name="Parks D.H."/>
            <person name="Chuvochina M."/>
            <person name="Waite D.W."/>
            <person name="Rinke C."/>
            <person name="Skarshewski A."/>
            <person name="Chaumeil P.A."/>
            <person name="Hugenholtz P."/>
        </authorList>
    </citation>
    <scope>NUCLEOTIDE SEQUENCE [LARGE SCALE GENOMIC DNA]</scope>
    <source>
        <strain evidence="18">UBA8672</strain>
    </source>
</reference>
<feature type="binding site" evidence="15">
    <location>
        <begin position="207"/>
        <end position="209"/>
    </location>
    <ligand>
        <name>substrate</name>
    </ligand>
</feature>
<dbReference type="SUPFAM" id="SSF50494">
    <property type="entry name" value="Trypsin-like serine proteases"/>
    <property type="match status" value="1"/>
</dbReference>
<evidence type="ECO:0000256" key="10">
    <source>
        <dbReference type="ARBA" id="ARBA00022801"/>
    </source>
</evidence>
<dbReference type="EC" id="3.4.21.107" evidence="4"/>
<evidence type="ECO:0000256" key="15">
    <source>
        <dbReference type="PIRSR" id="PIRSR611782-2"/>
    </source>
</evidence>
<feature type="active site" description="Charge relay system" evidence="14">
    <location>
        <position position="134"/>
    </location>
</feature>
<evidence type="ECO:0000256" key="7">
    <source>
        <dbReference type="ARBA" id="ARBA00022729"/>
    </source>
</evidence>
<feature type="chain" id="PRO_5017625591" description="Probable periplasmic serine endoprotease DegP-like" evidence="16">
    <location>
        <begin position="26"/>
        <end position="462"/>
    </location>
</feature>
<dbReference type="PRINTS" id="PR00834">
    <property type="entry name" value="PROTEASES2C"/>
</dbReference>
<dbReference type="Gene3D" id="2.30.42.10">
    <property type="match status" value="2"/>
</dbReference>
<evidence type="ECO:0000256" key="3">
    <source>
        <dbReference type="ARBA" id="ARBA00010541"/>
    </source>
</evidence>
<dbReference type="GO" id="GO:0004252">
    <property type="term" value="F:serine-type endopeptidase activity"/>
    <property type="evidence" value="ECO:0007669"/>
    <property type="project" value="InterPro"/>
</dbReference>
<evidence type="ECO:0000256" key="1">
    <source>
        <dbReference type="ARBA" id="ARBA00001772"/>
    </source>
</evidence>
<evidence type="ECO:0000256" key="8">
    <source>
        <dbReference type="ARBA" id="ARBA00022737"/>
    </source>
</evidence>
<dbReference type="InterPro" id="IPR009003">
    <property type="entry name" value="Peptidase_S1_PA"/>
</dbReference>
<evidence type="ECO:0000256" key="16">
    <source>
        <dbReference type="SAM" id="SignalP"/>
    </source>
</evidence>
<dbReference type="AlphaFoldDB" id="A0A3D5QB33"/>
<evidence type="ECO:0000256" key="6">
    <source>
        <dbReference type="ARBA" id="ARBA00022670"/>
    </source>
</evidence>
<comment type="caution">
    <text evidence="18">The sequence shown here is derived from an EMBL/GenBank/DDBJ whole genome shotgun (WGS) entry which is preliminary data.</text>
</comment>
<keyword evidence="6" id="KW-0645">Protease</keyword>
<dbReference type="InterPro" id="IPR036034">
    <property type="entry name" value="PDZ_sf"/>
</dbReference>
<evidence type="ECO:0000256" key="14">
    <source>
        <dbReference type="PIRSR" id="PIRSR611782-1"/>
    </source>
</evidence>
<evidence type="ECO:0000256" key="5">
    <source>
        <dbReference type="ARBA" id="ARBA00013958"/>
    </source>
</evidence>
<evidence type="ECO:0000259" key="17">
    <source>
        <dbReference type="PROSITE" id="PS50106"/>
    </source>
</evidence>
<keyword evidence="8" id="KW-0677">Repeat</keyword>
<evidence type="ECO:0000256" key="12">
    <source>
        <dbReference type="ARBA" id="ARBA00023016"/>
    </source>
</evidence>
<dbReference type="SMART" id="SM00228">
    <property type="entry name" value="PDZ"/>
    <property type="match status" value="2"/>
</dbReference>
<comment type="catalytic activity">
    <reaction evidence="1">
        <text>Acts on substrates that are at least partially unfolded. The cleavage site P1 residue is normally between a pair of hydrophobic residues, such as Val-|-Val.</text>
        <dbReference type="EC" id="3.4.21.107"/>
    </reaction>
</comment>
<dbReference type="CDD" id="cd10839">
    <property type="entry name" value="cpPDZ1_DegP-like"/>
    <property type="match status" value="1"/>
</dbReference>
<dbReference type="InterPro" id="IPR043504">
    <property type="entry name" value="Peptidase_S1_PA_chymotrypsin"/>
</dbReference>
<dbReference type="InterPro" id="IPR011782">
    <property type="entry name" value="Pept_S1C_Do"/>
</dbReference>
<dbReference type="NCBIfam" id="TIGR02037">
    <property type="entry name" value="degP_htrA_DO"/>
    <property type="match status" value="1"/>
</dbReference>
<evidence type="ECO:0000256" key="9">
    <source>
        <dbReference type="ARBA" id="ARBA00022764"/>
    </source>
</evidence>
<dbReference type="InterPro" id="IPR001478">
    <property type="entry name" value="PDZ"/>
</dbReference>
<proteinExistence type="inferred from homology"/>
<dbReference type="Gene3D" id="2.40.10.10">
    <property type="entry name" value="Trypsin-like serine proteases"/>
    <property type="match status" value="2"/>
</dbReference>
<evidence type="ECO:0000256" key="13">
    <source>
        <dbReference type="ARBA" id="ARBA00032850"/>
    </source>
</evidence>
<keyword evidence="11" id="KW-0720">Serine protease</keyword>
<dbReference type="GO" id="GO:0006508">
    <property type="term" value="P:proteolysis"/>
    <property type="evidence" value="ECO:0007669"/>
    <property type="project" value="UniProtKB-KW"/>
</dbReference>
<keyword evidence="7 16" id="KW-0732">Signal</keyword>
<comment type="subcellular location">
    <subcellularLocation>
        <location evidence="2">Periplasm</location>
    </subcellularLocation>
</comment>
<dbReference type="GO" id="GO:0042597">
    <property type="term" value="C:periplasmic space"/>
    <property type="evidence" value="ECO:0007669"/>
    <property type="project" value="UniProtKB-SubCell"/>
</dbReference>
<dbReference type="PANTHER" id="PTHR22939">
    <property type="entry name" value="SERINE PROTEASE FAMILY S1C HTRA-RELATED"/>
    <property type="match status" value="1"/>
</dbReference>
<feature type="binding site" evidence="15">
    <location>
        <position position="104"/>
    </location>
    <ligand>
        <name>substrate</name>
    </ligand>
</feature>
<keyword evidence="12" id="KW-0346">Stress response</keyword>
<organism evidence="18 19">
    <name type="scientific">Flexistipes sinusarabici</name>
    <dbReference type="NCBI Taxonomy" id="2352"/>
    <lineage>
        <taxon>Bacteria</taxon>
        <taxon>Pseudomonadati</taxon>
        <taxon>Deferribacterota</taxon>
        <taxon>Deferribacteres</taxon>
        <taxon>Deferribacterales</taxon>
        <taxon>Flexistipitaceae</taxon>
        <taxon>Flexistipes</taxon>
    </lineage>
</organism>
<evidence type="ECO:0000256" key="11">
    <source>
        <dbReference type="ARBA" id="ARBA00022825"/>
    </source>
</evidence>
<dbReference type="Proteomes" id="UP000262325">
    <property type="component" value="Unassembled WGS sequence"/>
</dbReference>
<keyword evidence="9" id="KW-0574">Periplasm</keyword>
<feature type="active site" description="Charge relay system" evidence="14">
    <location>
        <position position="104"/>
    </location>
</feature>
<evidence type="ECO:0000256" key="4">
    <source>
        <dbReference type="ARBA" id="ARBA00013035"/>
    </source>
</evidence>
<feature type="binding site" evidence="15">
    <location>
        <position position="134"/>
    </location>
    <ligand>
        <name>substrate</name>
    </ligand>
</feature>
<comment type="similarity">
    <text evidence="3">Belongs to the peptidase S1C family.</text>
</comment>
<evidence type="ECO:0000256" key="2">
    <source>
        <dbReference type="ARBA" id="ARBA00004418"/>
    </source>
</evidence>
<dbReference type="Pfam" id="PF13365">
    <property type="entry name" value="Trypsin_2"/>
    <property type="match status" value="1"/>
</dbReference>
<dbReference type="InterPro" id="IPR001940">
    <property type="entry name" value="Peptidase_S1C"/>
</dbReference>
<feature type="domain" description="PDZ" evidence="17">
    <location>
        <begin position="247"/>
        <end position="340"/>
    </location>
</feature>
<dbReference type="PROSITE" id="PS50106">
    <property type="entry name" value="PDZ"/>
    <property type="match status" value="1"/>
</dbReference>
<name>A0A3D5QB33_FLESI</name>
<sequence length="462" mass="49976">MKAMSKILMVWVFLFSSISMLHAFGAPDSFSEVAGKVKKGVVNISTTKIVEQKGMSDFFNDEFFKKFFGDKMPDIPEHRRPFRSKSLGSGFVIDKEGLIVTNNHVVENADEIIVKLPDGKEFSAEIVGTDPLTDLALLKINPENETLHPLTLGDSDKADVGDWVVAVGNPFGLESTVTAGIVSAKGRVLGEGPYDNFMQTDASINPGNSGGPLVNMDGEVVGINTAIIPSGQGLGFAIPVNMLKELLPDLKKGEVRRGWLGVSLQPMDEKLAKTFGLERATGALVADVIEGDPASKAGVKAGDIILAADGKKIEDSKELVNYIGQKSPGETVNLKIFRNGKTIDIEVKLGERETQNIVSKEKTSTDSNITVSTLNKDAAEKLGITGGVKVVEVDRMSNAFEAGLRPGNVIVWVNRKQVENADEFYDVYTNIKPGETVAFKVISERGSRFIAFDKDKPTKNNQ</sequence>
<evidence type="ECO:0000313" key="19">
    <source>
        <dbReference type="Proteomes" id="UP000262325"/>
    </source>
</evidence>
<dbReference type="EMBL" id="DPPF01000037">
    <property type="protein sequence ID" value="HCW92382.1"/>
    <property type="molecule type" value="Genomic_DNA"/>
</dbReference>
<dbReference type="PANTHER" id="PTHR22939:SF130">
    <property type="entry name" value="PERIPLASMIC SERINE ENDOPROTEASE DEGP-LIKE-RELATED"/>
    <property type="match status" value="1"/>
</dbReference>
<protein>
    <recommendedName>
        <fullName evidence="5">Probable periplasmic serine endoprotease DegP-like</fullName>
        <ecNumber evidence="4">3.4.21.107</ecNumber>
    </recommendedName>
    <alternativeName>
        <fullName evidence="13">Protease Do</fullName>
    </alternativeName>
</protein>
<keyword evidence="10" id="KW-0378">Hydrolase</keyword>